<name>A0A8X6UFN0_NEPPI</name>
<dbReference type="PANTHER" id="PTHR12412">
    <property type="entry name" value="CAP BINDING PROTEIN"/>
    <property type="match status" value="1"/>
</dbReference>
<dbReference type="Gene3D" id="1.25.40.180">
    <property type="match status" value="1"/>
</dbReference>
<dbReference type="Proteomes" id="UP000887013">
    <property type="component" value="Unassembled WGS sequence"/>
</dbReference>
<evidence type="ECO:0000256" key="1">
    <source>
        <dbReference type="SAM" id="Coils"/>
    </source>
</evidence>
<gene>
    <name evidence="3" type="ORF">NPIL_495321</name>
</gene>
<dbReference type="SUPFAM" id="SSF48371">
    <property type="entry name" value="ARM repeat"/>
    <property type="match status" value="1"/>
</dbReference>
<dbReference type="InterPro" id="IPR027159">
    <property type="entry name" value="CBP80"/>
</dbReference>
<dbReference type="OrthoDB" id="6466678at2759"/>
<dbReference type="GO" id="GO:0000184">
    <property type="term" value="P:nuclear-transcribed mRNA catabolic process, nonsense-mediated decay"/>
    <property type="evidence" value="ECO:0007669"/>
    <property type="project" value="TreeGrafter"/>
</dbReference>
<dbReference type="GO" id="GO:0005634">
    <property type="term" value="C:nucleus"/>
    <property type="evidence" value="ECO:0007669"/>
    <property type="project" value="TreeGrafter"/>
</dbReference>
<evidence type="ECO:0000313" key="3">
    <source>
        <dbReference type="EMBL" id="GFU27756.1"/>
    </source>
</evidence>
<dbReference type="GO" id="GO:0006406">
    <property type="term" value="P:mRNA export from nucleus"/>
    <property type="evidence" value="ECO:0007669"/>
    <property type="project" value="InterPro"/>
</dbReference>
<feature type="coiled-coil region" evidence="1">
    <location>
        <begin position="63"/>
        <end position="90"/>
    </location>
</feature>
<reference evidence="3" key="1">
    <citation type="submission" date="2020-08" db="EMBL/GenBank/DDBJ databases">
        <title>Multicomponent nature underlies the extraordinary mechanical properties of spider dragline silk.</title>
        <authorList>
            <person name="Kono N."/>
            <person name="Nakamura H."/>
            <person name="Mori M."/>
            <person name="Yoshida Y."/>
            <person name="Ohtoshi R."/>
            <person name="Malay A.D."/>
            <person name="Moran D.A.P."/>
            <person name="Tomita M."/>
            <person name="Numata K."/>
            <person name="Arakawa K."/>
        </authorList>
    </citation>
    <scope>NUCLEOTIDE SEQUENCE</scope>
</reference>
<protein>
    <recommendedName>
        <fullName evidence="2">MIF4G-like type 2 domain-containing protein</fullName>
    </recommendedName>
</protein>
<dbReference type="GO" id="GO:0000339">
    <property type="term" value="F:RNA cap binding"/>
    <property type="evidence" value="ECO:0007669"/>
    <property type="project" value="InterPro"/>
</dbReference>
<accession>A0A8X6UFN0</accession>
<keyword evidence="4" id="KW-1185">Reference proteome</keyword>
<feature type="domain" description="MIF4G-like type 2" evidence="2">
    <location>
        <begin position="9"/>
        <end position="99"/>
    </location>
</feature>
<dbReference type="EMBL" id="BMAW01032920">
    <property type="protein sequence ID" value="GFU27756.1"/>
    <property type="molecule type" value="Genomic_DNA"/>
</dbReference>
<dbReference type="InterPro" id="IPR016024">
    <property type="entry name" value="ARM-type_fold"/>
</dbReference>
<dbReference type="InterPro" id="IPR015174">
    <property type="entry name" value="MIF4G-like_typ-2"/>
</dbReference>
<dbReference type="GO" id="GO:0005846">
    <property type="term" value="C:nuclear cap binding complex"/>
    <property type="evidence" value="ECO:0007669"/>
    <property type="project" value="InterPro"/>
</dbReference>
<keyword evidence="1" id="KW-0175">Coiled coil</keyword>
<proteinExistence type="predicted"/>
<evidence type="ECO:0000313" key="4">
    <source>
        <dbReference type="Proteomes" id="UP000887013"/>
    </source>
</evidence>
<sequence>MILYRISTTEEAQILRFYIWEILHLTIRKMICYVTKFQKKMEDAKKKLQKDDAMEEDEDSNPAKPSEQMFEELEEKLDTAQSELKNMFLIIFQMFIMLLT</sequence>
<dbReference type="AlphaFoldDB" id="A0A8X6UFN0"/>
<comment type="caution">
    <text evidence="3">The sequence shown here is derived from an EMBL/GenBank/DDBJ whole genome shotgun (WGS) entry which is preliminary data.</text>
</comment>
<dbReference type="PANTHER" id="PTHR12412:SF2">
    <property type="entry name" value="NUCLEAR CAP-BINDING PROTEIN SUBUNIT 1"/>
    <property type="match status" value="1"/>
</dbReference>
<evidence type="ECO:0000259" key="2">
    <source>
        <dbReference type="Pfam" id="PF09090"/>
    </source>
</evidence>
<dbReference type="Pfam" id="PF09090">
    <property type="entry name" value="MIF4G_like_2"/>
    <property type="match status" value="1"/>
</dbReference>
<organism evidence="3 4">
    <name type="scientific">Nephila pilipes</name>
    <name type="common">Giant wood spider</name>
    <name type="synonym">Nephila maculata</name>
    <dbReference type="NCBI Taxonomy" id="299642"/>
    <lineage>
        <taxon>Eukaryota</taxon>
        <taxon>Metazoa</taxon>
        <taxon>Ecdysozoa</taxon>
        <taxon>Arthropoda</taxon>
        <taxon>Chelicerata</taxon>
        <taxon>Arachnida</taxon>
        <taxon>Araneae</taxon>
        <taxon>Araneomorphae</taxon>
        <taxon>Entelegynae</taxon>
        <taxon>Araneoidea</taxon>
        <taxon>Nephilidae</taxon>
        <taxon>Nephila</taxon>
    </lineage>
</organism>
<dbReference type="GO" id="GO:0003729">
    <property type="term" value="F:mRNA binding"/>
    <property type="evidence" value="ECO:0007669"/>
    <property type="project" value="TreeGrafter"/>
</dbReference>